<dbReference type="InterPro" id="IPR017900">
    <property type="entry name" value="4Fe4S_Fe_S_CS"/>
</dbReference>
<dbReference type="PROSITE" id="PS00198">
    <property type="entry name" value="4FE4S_FER_1"/>
    <property type="match status" value="1"/>
</dbReference>
<dbReference type="InterPro" id="IPR006311">
    <property type="entry name" value="TAT_signal"/>
</dbReference>
<keyword evidence="7" id="KW-1133">Transmembrane helix</keyword>
<dbReference type="InterPro" id="IPR054814">
    <property type="entry name" value="HmcB"/>
</dbReference>
<protein>
    <submittedName>
        <fullName evidence="9">Protein DVU_0535</fullName>
    </submittedName>
</protein>
<evidence type="ECO:0000256" key="1">
    <source>
        <dbReference type="ARBA" id="ARBA00004196"/>
    </source>
</evidence>
<organism evidence="9">
    <name type="scientific">uncultured Desulfobacterium sp</name>
    <dbReference type="NCBI Taxonomy" id="201089"/>
    <lineage>
        <taxon>Bacteria</taxon>
        <taxon>Pseudomonadati</taxon>
        <taxon>Thermodesulfobacteriota</taxon>
        <taxon>Desulfobacteria</taxon>
        <taxon>Desulfobacterales</taxon>
        <taxon>Desulfobacteriaceae</taxon>
        <taxon>Desulfobacterium</taxon>
        <taxon>environmental samples</taxon>
    </lineage>
</organism>
<name>E1YDG1_9BACT</name>
<keyword evidence="7" id="KW-0812">Transmembrane</keyword>
<dbReference type="GO" id="GO:0051539">
    <property type="term" value="F:4 iron, 4 sulfur cluster binding"/>
    <property type="evidence" value="ECO:0007669"/>
    <property type="project" value="UniProtKB-KW"/>
</dbReference>
<evidence type="ECO:0000259" key="8">
    <source>
        <dbReference type="PROSITE" id="PS51379"/>
    </source>
</evidence>
<reference evidence="9" key="1">
    <citation type="journal article" date="2011" name="Environ. Microbiol.">
        <title>Genomic insights into the metabolic potential of the polycyclic aromatic hydrocarbon degrading sulfate-reducing Deltaproteobacterium N47.</title>
        <authorList>
            <person name="Bergmann F."/>
            <person name="Selesi D."/>
            <person name="Weinmaier T."/>
            <person name="Tischler P."/>
            <person name="Rattei T."/>
            <person name="Meckenstock R.U."/>
        </authorList>
    </citation>
    <scope>NUCLEOTIDE SEQUENCE</scope>
</reference>
<evidence type="ECO:0000313" key="9">
    <source>
        <dbReference type="EMBL" id="CBX28605.1"/>
    </source>
</evidence>
<evidence type="ECO:0000256" key="3">
    <source>
        <dbReference type="ARBA" id="ARBA00022723"/>
    </source>
</evidence>
<proteinExistence type="predicted"/>
<dbReference type="GO" id="GO:0030313">
    <property type="term" value="C:cell envelope"/>
    <property type="evidence" value="ECO:0007669"/>
    <property type="project" value="UniProtKB-SubCell"/>
</dbReference>
<feature type="domain" description="4Fe-4S ferredoxin-type" evidence="8">
    <location>
        <begin position="133"/>
        <end position="162"/>
    </location>
</feature>
<evidence type="ECO:0000256" key="2">
    <source>
        <dbReference type="ARBA" id="ARBA00022485"/>
    </source>
</evidence>
<comment type="subcellular location">
    <subcellularLocation>
        <location evidence="1">Cell envelope</location>
    </subcellularLocation>
</comment>
<dbReference type="GO" id="GO:0046872">
    <property type="term" value="F:metal ion binding"/>
    <property type="evidence" value="ECO:0007669"/>
    <property type="project" value="UniProtKB-KW"/>
</dbReference>
<dbReference type="InterPro" id="IPR051555">
    <property type="entry name" value="FDH_Electron_Transfer_Unit"/>
</dbReference>
<evidence type="ECO:0000256" key="5">
    <source>
        <dbReference type="ARBA" id="ARBA00023004"/>
    </source>
</evidence>
<evidence type="ECO:0000256" key="4">
    <source>
        <dbReference type="ARBA" id="ARBA00022737"/>
    </source>
</evidence>
<dbReference type="EMBL" id="FR695868">
    <property type="protein sequence ID" value="CBX28605.1"/>
    <property type="molecule type" value="Genomic_DNA"/>
</dbReference>
<dbReference type="PANTHER" id="PTHR43545">
    <property type="entry name" value="FORMATE DEHYDROGENASE, NITRATE-INDUCIBLE, IRON-SULFUR SUBUNIT"/>
    <property type="match status" value="1"/>
</dbReference>
<feature type="domain" description="4Fe-4S ferredoxin-type" evidence="8">
    <location>
        <begin position="40"/>
        <end position="70"/>
    </location>
</feature>
<keyword evidence="6" id="KW-0411">Iron-sulfur</keyword>
<dbReference type="Gene3D" id="3.30.70.20">
    <property type="match status" value="2"/>
</dbReference>
<dbReference type="NCBIfam" id="NF045715">
    <property type="entry name" value="sulf_resp_HmcB"/>
    <property type="match status" value="1"/>
</dbReference>
<keyword evidence="7" id="KW-0472">Membrane</keyword>
<dbReference type="InterPro" id="IPR017896">
    <property type="entry name" value="4Fe4S_Fe-S-bd"/>
</dbReference>
<dbReference type="CDD" id="cd10561">
    <property type="entry name" value="HybA_like"/>
    <property type="match status" value="1"/>
</dbReference>
<keyword evidence="5" id="KW-0408">Iron</keyword>
<dbReference type="PANTHER" id="PTHR43545:SF4">
    <property type="entry name" value="IRON-SULFUR PROTEIN"/>
    <property type="match status" value="1"/>
</dbReference>
<dbReference type="PROSITE" id="PS51318">
    <property type="entry name" value="TAT"/>
    <property type="match status" value="1"/>
</dbReference>
<accession>E1YDG1</accession>
<evidence type="ECO:0000256" key="7">
    <source>
        <dbReference type="SAM" id="Phobius"/>
    </source>
</evidence>
<dbReference type="SUPFAM" id="SSF54862">
    <property type="entry name" value="4Fe-4S ferredoxins"/>
    <property type="match status" value="1"/>
</dbReference>
<keyword evidence="3" id="KW-0479">Metal-binding</keyword>
<dbReference type="AlphaFoldDB" id="E1YDG1"/>
<keyword evidence="2" id="KW-0004">4Fe-4S</keyword>
<gene>
    <name evidence="9" type="ORF">N47_G39290</name>
</gene>
<keyword evidence="4" id="KW-0677">Repeat</keyword>
<dbReference type="PROSITE" id="PS51379">
    <property type="entry name" value="4FE4S_FER_2"/>
    <property type="match status" value="2"/>
</dbReference>
<feature type="transmembrane region" description="Helical" evidence="7">
    <location>
        <begin position="263"/>
        <end position="284"/>
    </location>
</feature>
<dbReference type="Pfam" id="PF13247">
    <property type="entry name" value="Fer4_11"/>
    <property type="match status" value="1"/>
</dbReference>
<evidence type="ECO:0000256" key="6">
    <source>
        <dbReference type="ARBA" id="ARBA00023014"/>
    </source>
</evidence>
<sequence length="311" mass="34399">MSISRRKFLGWIGAAGMGSAVGKSALASGNKHFEGYPESFGVLHDITRCVGCRSCEAACNTVNELPVPDKAFTDLAVLDEKRRTTSKTYTVVNRYDVPGKKEPVFRKIQCNHCLEPACASACFVRAFKKTKTGAVTYDPNVCVGCRYCMIACPFEIPAYEYNKALEPCVMKCTMCYPRIINGQLPGCVEACPVEALTFGKRDDLLKIARERIRNHPDRYINHIYGETEMGGTNWMYISGVAFSDVGMREDLGVTPAPELTSGALSVVPIVAGLWPVFLMGIYAMTKRKETISRQEIESVKEAARSRTKEDI</sequence>